<feature type="compositionally biased region" description="Polar residues" evidence="1">
    <location>
        <begin position="61"/>
        <end position="77"/>
    </location>
</feature>
<keyword evidence="3" id="KW-1185">Reference proteome</keyword>
<reference evidence="2" key="3">
    <citation type="submission" date="2022-06" db="UniProtKB">
        <authorList>
            <consortium name="EnsemblPlants"/>
        </authorList>
    </citation>
    <scope>IDENTIFICATION</scope>
</reference>
<dbReference type="Proteomes" id="UP000015106">
    <property type="component" value="Chromosome 6"/>
</dbReference>
<name>A0A8R7QRW4_TRIUA</name>
<reference evidence="3" key="1">
    <citation type="journal article" date="2013" name="Nature">
        <title>Draft genome of the wheat A-genome progenitor Triticum urartu.</title>
        <authorList>
            <person name="Ling H.Q."/>
            <person name="Zhao S."/>
            <person name="Liu D."/>
            <person name="Wang J."/>
            <person name="Sun H."/>
            <person name="Zhang C."/>
            <person name="Fan H."/>
            <person name="Li D."/>
            <person name="Dong L."/>
            <person name="Tao Y."/>
            <person name="Gao C."/>
            <person name="Wu H."/>
            <person name="Li Y."/>
            <person name="Cui Y."/>
            <person name="Guo X."/>
            <person name="Zheng S."/>
            <person name="Wang B."/>
            <person name="Yu K."/>
            <person name="Liang Q."/>
            <person name="Yang W."/>
            <person name="Lou X."/>
            <person name="Chen J."/>
            <person name="Feng M."/>
            <person name="Jian J."/>
            <person name="Zhang X."/>
            <person name="Luo G."/>
            <person name="Jiang Y."/>
            <person name="Liu J."/>
            <person name="Wang Z."/>
            <person name="Sha Y."/>
            <person name="Zhang B."/>
            <person name="Wu H."/>
            <person name="Tang D."/>
            <person name="Shen Q."/>
            <person name="Xue P."/>
            <person name="Zou S."/>
            <person name="Wang X."/>
            <person name="Liu X."/>
            <person name="Wang F."/>
            <person name="Yang Y."/>
            <person name="An X."/>
            <person name="Dong Z."/>
            <person name="Zhang K."/>
            <person name="Zhang X."/>
            <person name="Luo M.C."/>
            <person name="Dvorak J."/>
            <person name="Tong Y."/>
            <person name="Wang J."/>
            <person name="Yang H."/>
            <person name="Li Z."/>
            <person name="Wang D."/>
            <person name="Zhang A."/>
            <person name="Wang J."/>
        </authorList>
    </citation>
    <scope>NUCLEOTIDE SEQUENCE</scope>
    <source>
        <strain evidence="3">cv. G1812</strain>
    </source>
</reference>
<feature type="compositionally biased region" description="Polar residues" evidence="1">
    <location>
        <begin position="114"/>
        <end position="125"/>
    </location>
</feature>
<accession>A0A8R7QRW4</accession>
<evidence type="ECO:0000256" key="1">
    <source>
        <dbReference type="SAM" id="MobiDB-lite"/>
    </source>
</evidence>
<proteinExistence type="predicted"/>
<reference evidence="2" key="2">
    <citation type="submission" date="2018-03" db="EMBL/GenBank/DDBJ databases">
        <title>The Triticum urartu genome reveals the dynamic nature of wheat genome evolution.</title>
        <authorList>
            <person name="Ling H."/>
            <person name="Ma B."/>
            <person name="Shi X."/>
            <person name="Liu H."/>
            <person name="Dong L."/>
            <person name="Sun H."/>
            <person name="Cao Y."/>
            <person name="Gao Q."/>
            <person name="Zheng S."/>
            <person name="Li Y."/>
            <person name="Yu Y."/>
            <person name="Du H."/>
            <person name="Qi M."/>
            <person name="Li Y."/>
            <person name="Yu H."/>
            <person name="Cui Y."/>
            <person name="Wang N."/>
            <person name="Chen C."/>
            <person name="Wu H."/>
            <person name="Zhao Y."/>
            <person name="Zhang J."/>
            <person name="Li Y."/>
            <person name="Zhou W."/>
            <person name="Zhang B."/>
            <person name="Hu W."/>
            <person name="Eijk M."/>
            <person name="Tang J."/>
            <person name="Witsenboer H."/>
            <person name="Zhao S."/>
            <person name="Li Z."/>
            <person name="Zhang A."/>
            <person name="Wang D."/>
            <person name="Liang C."/>
        </authorList>
    </citation>
    <scope>NUCLEOTIDE SEQUENCE [LARGE SCALE GENOMIC DNA]</scope>
    <source>
        <strain evidence="2">cv. G1812</strain>
    </source>
</reference>
<dbReference type="Gramene" id="TuG1812G0600001842.01.T01">
    <property type="protein sequence ID" value="TuG1812G0600001842.01.T01"/>
    <property type="gene ID" value="TuG1812G0600001842.01"/>
</dbReference>
<protein>
    <submittedName>
        <fullName evidence="2">Uncharacterized protein</fullName>
    </submittedName>
</protein>
<organism evidence="2 3">
    <name type="scientific">Triticum urartu</name>
    <name type="common">Red wild einkorn</name>
    <name type="synonym">Crithodium urartu</name>
    <dbReference type="NCBI Taxonomy" id="4572"/>
    <lineage>
        <taxon>Eukaryota</taxon>
        <taxon>Viridiplantae</taxon>
        <taxon>Streptophyta</taxon>
        <taxon>Embryophyta</taxon>
        <taxon>Tracheophyta</taxon>
        <taxon>Spermatophyta</taxon>
        <taxon>Magnoliopsida</taxon>
        <taxon>Liliopsida</taxon>
        <taxon>Poales</taxon>
        <taxon>Poaceae</taxon>
        <taxon>BOP clade</taxon>
        <taxon>Pooideae</taxon>
        <taxon>Triticodae</taxon>
        <taxon>Triticeae</taxon>
        <taxon>Triticinae</taxon>
        <taxon>Triticum</taxon>
    </lineage>
</organism>
<evidence type="ECO:0000313" key="3">
    <source>
        <dbReference type="Proteomes" id="UP000015106"/>
    </source>
</evidence>
<sequence>MATPDPPPSSPPGALHPYLLPRRSPTTHHLLHGLLPHRWPRSSGPTLPEPRGEPLPRWGLPSSSGSDHHGSATNLKQDSGGGLPPAPARVVLSVHGQTKTSHDPLHRHRHDEVNGQSHGHQACPQ</sequence>
<evidence type="ECO:0000313" key="2">
    <source>
        <dbReference type="EnsemblPlants" id="TuG1812G0600001842.01.T01"/>
    </source>
</evidence>
<dbReference type="AlphaFoldDB" id="A0A8R7QRW4"/>
<dbReference type="EnsemblPlants" id="TuG1812G0600001842.01.T01">
    <property type="protein sequence ID" value="TuG1812G0600001842.01.T01"/>
    <property type="gene ID" value="TuG1812G0600001842.01"/>
</dbReference>
<feature type="compositionally biased region" description="Pro residues" evidence="1">
    <location>
        <begin position="1"/>
        <end position="11"/>
    </location>
</feature>
<feature type="region of interest" description="Disordered" evidence="1">
    <location>
        <begin position="1"/>
        <end position="125"/>
    </location>
</feature>